<evidence type="ECO:0000313" key="2">
    <source>
        <dbReference type="Proteomes" id="UP000663853"/>
    </source>
</evidence>
<proteinExistence type="predicted"/>
<dbReference type="Proteomes" id="UP000663853">
    <property type="component" value="Unassembled WGS sequence"/>
</dbReference>
<reference evidence="1" key="1">
    <citation type="submission" date="2021-01" db="EMBL/GenBank/DDBJ databases">
        <authorList>
            <person name="Kaushik A."/>
        </authorList>
    </citation>
    <scope>NUCLEOTIDE SEQUENCE</scope>
    <source>
        <strain evidence="1">AG6-10EEA</strain>
    </source>
</reference>
<sequence>MWNNPPFQVVLDKGNARSIRAFAASGHLLTQGTTDFSSFKAHKIASPHSPILFLTSPVAMDAALITTVSVLLLSALLIRLSYPCLLPKPRPNIPHNPIVSILGDIPAIIQYEKDGKGSLIDFLTHCTKIHGPISQFLLGWHPIVIVTDRTEAERITLGGRAVDIPEITKLAFATALPKSQMSLPANDTWKKHRRLAGPSMSRRYLGRMSNRIAFGANELVGLWQAKYALVGDSAFDVGLDFNLATMDTIVDIALGDSIGGIKTAHSALPSSYSQSTNVAHLPHPEPPSLYTAEMVVGEQIVRAAKSQFPRLTAWLFTYTSPTWWRHYNFLGSFFTGAITRAREREAEIGRSGQGLSTNADCVLDMIVQRETHEGVETLGDRDILDELITYV</sequence>
<dbReference type="AlphaFoldDB" id="A0A8H2XPU9"/>
<feature type="non-terminal residue" evidence="1">
    <location>
        <position position="1"/>
    </location>
</feature>
<dbReference type="GO" id="GO:0016705">
    <property type="term" value="F:oxidoreductase activity, acting on paired donors, with incorporation or reduction of molecular oxygen"/>
    <property type="evidence" value="ECO:0007669"/>
    <property type="project" value="InterPro"/>
</dbReference>
<dbReference type="SUPFAM" id="SSF48264">
    <property type="entry name" value="Cytochrome P450"/>
    <property type="match status" value="1"/>
</dbReference>
<dbReference type="GO" id="GO:0005506">
    <property type="term" value="F:iron ion binding"/>
    <property type="evidence" value="ECO:0007669"/>
    <property type="project" value="InterPro"/>
</dbReference>
<dbReference type="Gene3D" id="1.10.630.10">
    <property type="entry name" value="Cytochrome P450"/>
    <property type="match status" value="1"/>
</dbReference>
<dbReference type="EMBL" id="CAJMXA010000480">
    <property type="protein sequence ID" value="CAE6432404.1"/>
    <property type="molecule type" value="Genomic_DNA"/>
</dbReference>
<dbReference type="InterPro" id="IPR036396">
    <property type="entry name" value="Cyt_P450_sf"/>
</dbReference>
<dbReference type="InterPro" id="IPR001128">
    <property type="entry name" value="Cyt_P450"/>
</dbReference>
<protein>
    <submittedName>
        <fullName evidence="1">Uncharacterized protein</fullName>
    </submittedName>
</protein>
<dbReference type="GO" id="GO:0020037">
    <property type="term" value="F:heme binding"/>
    <property type="evidence" value="ECO:0007669"/>
    <property type="project" value="InterPro"/>
</dbReference>
<organism evidence="1 2">
    <name type="scientific">Rhizoctonia solani</name>
    <dbReference type="NCBI Taxonomy" id="456999"/>
    <lineage>
        <taxon>Eukaryota</taxon>
        <taxon>Fungi</taxon>
        <taxon>Dikarya</taxon>
        <taxon>Basidiomycota</taxon>
        <taxon>Agaricomycotina</taxon>
        <taxon>Agaricomycetes</taxon>
        <taxon>Cantharellales</taxon>
        <taxon>Ceratobasidiaceae</taxon>
        <taxon>Rhizoctonia</taxon>
    </lineage>
</organism>
<name>A0A8H2XPU9_9AGAM</name>
<comment type="caution">
    <text evidence="1">The sequence shown here is derived from an EMBL/GenBank/DDBJ whole genome shotgun (WGS) entry which is preliminary data.</text>
</comment>
<dbReference type="GO" id="GO:0004497">
    <property type="term" value="F:monooxygenase activity"/>
    <property type="evidence" value="ECO:0007669"/>
    <property type="project" value="InterPro"/>
</dbReference>
<dbReference type="Pfam" id="PF00067">
    <property type="entry name" value="p450"/>
    <property type="match status" value="1"/>
</dbReference>
<evidence type="ECO:0000313" key="1">
    <source>
        <dbReference type="EMBL" id="CAE6432404.1"/>
    </source>
</evidence>
<gene>
    <name evidence="1" type="ORF">RDB_LOCUS25646</name>
</gene>
<accession>A0A8H2XPU9</accession>